<evidence type="ECO:0000256" key="1">
    <source>
        <dbReference type="SAM" id="MobiDB-lite"/>
    </source>
</evidence>
<feature type="region of interest" description="Disordered" evidence="1">
    <location>
        <begin position="487"/>
        <end position="566"/>
    </location>
</feature>
<gene>
    <name evidence="3" type="primary">PO21_17</name>
    <name evidence="3" type="ORF">CDAR_68501</name>
</gene>
<evidence type="ECO:0000259" key="2">
    <source>
        <dbReference type="PROSITE" id="PS00028"/>
    </source>
</evidence>
<feature type="compositionally biased region" description="Polar residues" evidence="1">
    <location>
        <begin position="556"/>
        <end position="565"/>
    </location>
</feature>
<evidence type="ECO:0000313" key="3">
    <source>
        <dbReference type="EMBL" id="GIX97727.1"/>
    </source>
</evidence>
<evidence type="ECO:0000313" key="4">
    <source>
        <dbReference type="Proteomes" id="UP001054837"/>
    </source>
</evidence>
<proteinExistence type="predicted"/>
<organism evidence="3 4">
    <name type="scientific">Caerostris darwini</name>
    <dbReference type="NCBI Taxonomy" id="1538125"/>
    <lineage>
        <taxon>Eukaryota</taxon>
        <taxon>Metazoa</taxon>
        <taxon>Ecdysozoa</taxon>
        <taxon>Arthropoda</taxon>
        <taxon>Chelicerata</taxon>
        <taxon>Arachnida</taxon>
        <taxon>Araneae</taxon>
        <taxon>Araneomorphae</taxon>
        <taxon>Entelegynae</taxon>
        <taxon>Araneoidea</taxon>
        <taxon>Araneidae</taxon>
        <taxon>Caerostris</taxon>
    </lineage>
</organism>
<feature type="compositionally biased region" description="Low complexity" evidence="1">
    <location>
        <begin position="268"/>
        <end position="283"/>
    </location>
</feature>
<dbReference type="PROSITE" id="PS00028">
    <property type="entry name" value="ZINC_FINGER_C2H2_1"/>
    <property type="match status" value="1"/>
</dbReference>
<sequence length="578" mass="64555">MKFLVISYLSLKSPLRSGPVKILHQGPDRITYNHCRSVDPRALLLTKVFNCCIRRIPSSWKVSTTILLPKNGDADFLSNWRPIALSNTAYKLFMKCFTPFDGVIATLTATQLPEVKARKKISLNKKPDEISHAVLLPMRPPPKKARKTFPCLHCDFKFRTVKSRDKHLVVHVLEEEFNRLHGITSNSHVADFDDFVLPKPTASKRVQKHPKFLAPIDQATTSSSRQVHPSSSASPSFVCEYCDQAGFPSRKALKYHLFRLHGQPMRKPSQQQAPSSSPQAQSSPTPPVSTFPLVREGDTLLFDFPLTGSVTCTEAGCFRQFATKTWSSAVWSVKKHLRLFRNIPIISSRLRCGLCSSEVCKPIKKHSCFTGTEPYIPNICSQWRCEPCEMSFPSELRVSGITSTVTKGPNCGLMPQAFSSVLAQPVAQEPLSLNNIVPEEDTPGPLSHFIEVLDGLLGDHPSAECFASFEKNIQDFVHEATVHLFPEGNDKRLPSSSSSSPQHGRQLHLSEALSPESCSRNHRSTGVGERVELLDTDFSEKKSGQHLKSRKHCSRTRQTYLSSSAARRPWGKTAIQDF</sequence>
<accession>A0AAV4PJK3</accession>
<dbReference type="InterPro" id="IPR013087">
    <property type="entry name" value="Znf_C2H2_type"/>
</dbReference>
<dbReference type="SMART" id="SM00355">
    <property type="entry name" value="ZnF_C2H2"/>
    <property type="match status" value="2"/>
</dbReference>
<feature type="region of interest" description="Disordered" evidence="1">
    <location>
        <begin position="264"/>
        <end position="289"/>
    </location>
</feature>
<name>A0AAV4PJK3_9ARAC</name>
<feature type="compositionally biased region" description="Basic and acidic residues" evidence="1">
    <location>
        <begin position="529"/>
        <end position="543"/>
    </location>
</feature>
<reference evidence="3 4" key="1">
    <citation type="submission" date="2021-06" db="EMBL/GenBank/DDBJ databases">
        <title>Caerostris darwini draft genome.</title>
        <authorList>
            <person name="Kono N."/>
            <person name="Arakawa K."/>
        </authorList>
    </citation>
    <scope>NUCLEOTIDE SEQUENCE [LARGE SCALE GENOMIC DNA]</scope>
</reference>
<dbReference type="AlphaFoldDB" id="A0AAV4PJK3"/>
<feature type="domain" description="C2H2-type" evidence="2">
    <location>
        <begin position="151"/>
        <end position="171"/>
    </location>
</feature>
<comment type="caution">
    <text evidence="3">The sequence shown here is derived from an EMBL/GenBank/DDBJ whole genome shotgun (WGS) entry which is preliminary data.</text>
</comment>
<dbReference type="Proteomes" id="UP001054837">
    <property type="component" value="Unassembled WGS sequence"/>
</dbReference>
<dbReference type="EMBL" id="BPLQ01003067">
    <property type="protein sequence ID" value="GIX97727.1"/>
    <property type="molecule type" value="Genomic_DNA"/>
</dbReference>
<feature type="compositionally biased region" description="Basic residues" evidence="1">
    <location>
        <begin position="544"/>
        <end position="555"/>
    </location>
</feature>
<keyword evidence="4" id="KW-1185">Reference proteome</keyword>
<protein>
    <submittedName>
        <fullName evidence="3">Retrovirus-related Pol polyprotein from type-1 retrotransposable element R2</fullName>
    </submittedName>
</protein>